<dbReference type="Proteomes" id="UP000319432">
    <property type="component" value="Chromosome"/>
</dbReference>
<proteinExistence type="predicted"/>
<accession>A0A518VBK1</accession>
<reference evidence="1 2" key="1">
    <citation type="submission" date="2018-11" db="EMBL/GenBank/DDBJ databases">
        <title>Phylogenetic determinants of toxin gene distribution in genomes of Brevibacillus laterosporus.</title>
        <authorList>
            <person name="Glare T.R."/>
            <person name="Durrant A."/>
            <person name="Berry C."/>
            <person name="Palma L."/>
            <person name="Ormskirk M."/>
            <person name="Cox M.O."/>
        </authorList>
    </citation>
    <scope>NUCLEOTIDE SEQUENCE [LARGE SCALE GENOMIC DNA]</scope>
    <source>
        <strain evidence="1 2">1821L</strain>
    </source>
</reference>
<gene>
    <name evidence="1" type="ORF">EEL30_20065</name>
</gene>
<organism evidence="1 2">
    <name type="scientific">Brevibacillus laterosporus</name>
    <name type="common">Bacillus laterosporus</name>
    <dbReference type="NCBI Taxonomy" id="1465"/>
    <lineage>
        <taxon>Bacteria</taxon>
        <taxon>Bacillati</taxon>
        <taxon>Bacillota</taxon>
        <taxon>Bacilli</taxon>
        <taxon>Bacillales</taxon>
        <taxon>Paenibacillaceae</taxon>
        <taxon>Brevibacillus</taxon>
    </lineage>
</organism>
<dbReference type="OrthoDB" id="2607569at2"/>
<dbReference type="EMBL" id="CP033464">
    <property type="protein sequence ID" value="QDX94377.1"/>
    <property type="molecule type" value="Genomic_DNA"/>
</dbReference>
<evidence type="ECO:0000313" key="1">
    <source>
        <dbReference type="EMBL" id="QDX94377.1"/>
    </source>
</evidence>
<dbReference type="AlphaFoldDB" id="A0A518VBK1"/>
<evidence type="ECO:0000313" key="2">
    <source>
        <dbReference type="Proteomes" id="UP000319432"/>
    </source>
</evidence>
<sequence>MVQLEEYIQTYIDTVTDSILISPFEFHHGFHARSHLYKEKNLLTEEQKRTLITYDELLFNRASEIYNHMEVIYNFKNSSESIEEWWWHLDKVVNKSLIIDFKSQIIVYNSHTYQL</sequence>
<protein>
    <submittedName>
        <fullName evidence="1">Uncharacterized protein</fullName>
    </submittedName>
</protein>
<keyword evidence="2" id="KW-1185">Reference proteome</keyword>
<name>A0A518VBK1_BRELA</name>